<evidence type="ECO:0000256" key="1">
    <source>
        <dbReference type="ARBA" id="ARBA00000085"/>
    </source>
</evidence>
<sequence>MVSVTSLLALAYLACGLVPFALVSSVRRHSKKPGSTGLLVALIGLSIWSVAYGLAITSSAYSTVLALGSLVLFGGQLAAIGYLFLAIEYTETARLSTRLVNAAAVSVLAVQLLSLTDPIHGRLWGPTARPILDIGSAEPLATVLVVSTLAVAAVAALLLLADVITGPRARRNQSLALVAAGVPTLVITVIDVYVIDATVFSLLPFGVGISVFAIAWALFRANLLKTVPVGHRRIVEEMDDAAVVLDAQDRVVDCNPAARHLIGVDGDYAGTPVDEFFDTVPDAIERFRDTRGVDTEVTIPTDGERRDFHLTISPLEDGRPADATGRLIVLRDITPLKERERALEQRESELEFVSQLLTRVLRHNLRNDLSLVRGYAAMIANEGNPTVAPMAAEIVETSDELLATSRNARTIQRIIDREGCAEQLDLADHLEELVGLYRTDEIPATISLSIPDQCAIETDPELEYAFDILLETTLEHADPQATIEVALERTDEHATVTVIDEGACLPQTELAVVAQSDQQLFEQTNEIGLWIVHWIVERSTASMAIETGRNRNLVSIHVPRS</sequence>
<dbReference type="SUPFAM" id="SSF55874">
    <property type="entry name" value="ATPase domain of HSP90 chaperone/DNA topoisomerase II/histidine kinase"/>
    <property type="match status" value="1"/>
</dbReference>
<dbReference type="AlphaFoldDB" id="A0A4S3TLB9"/>
<evidence type="ECO:0000256" key="12">
    <source>
        <dbReference type="SAM" id="Phobius"/>
    </source>
</evidence>
<dbReference type="RefSeq" id="WP_141464573.1">
    <property type="nucleotide sequence ID" value="NZ_RBZW01000022.1"/>
</dbReference>
<comment type="subcellular location">
    <subcellularLocation>
        <location evidence="2">Membrane</location>
        <topology evidence="2">Multi-pass membrane protein</topology>
    </subcellularLocation>
</comment>
<dbReference type="InterPro" id="IPR000700">
    <property type="entry name" value="PAS-assoc_C"/>
</dbReference>
<dbReference type="Pfam" id="PF13426">
    <property type="entry name" value="PAS_9"/>
    <property type="match status" value="1"/>
</dbReference>
<evidence type="ECO:0000256" key="5">
    <source>
        <dbReference type="ARBA" id="ARBA00022692"/>
    </source>
</evidence>
<dbReference type="GO" id="GO:0007234">
    <property type="term" value="P:osmosensory signaling via phosphorelay pathway"/>
    <property type="evidence" value="ECO:0007669"/>
    <property type="project" value="TreeGrafter"/>
</dbReference>
<dbReference type="GO" id="GO:0030295">
    <property type="term" value="F:protein kinase activator activity"/>
    <property type="evidence" value="ECO:0007669"/>
    <property type="project" value="TreeGrafter"/>
</dbReference>
<dbReference type="Gene3D" id="3.30.565.10">
    <property type="entry name" value="Histidine kinase-like ATPase, C-terminal domain"/>
    <property type="match status" value="1"/>
</dbReference>
<reference evidence="14 15" key="1">
    <citation type="submission" date="2018-10" db="EMBL/GenBank/DDBJ databases">
        <title>Natronolimnobius sp. XQ-INN 246 isolated from Inner Mongolia Autonomous Region of China.</title>
        <authorList>
            <person name="Xue Q."/>
        </authorList>
    </citation>
    <scope>NUCLEOTIDE SEQUENCE [LARGE SCALE GENOMIC DNA]</scope>
    <source>
        <strain evidence="14 15">XQ-INN 246</strain>
    </source>
</reference>
<gene>
    <name evidence="14" type="ORF">D8Y22_10055</name>
</gene>
<evidence type="ECO:0000256" key="6">
    <source>
        <dbReference type="ARBA" id="ARBA00022741"/>
    </source>
</evidence>
<keyword evidence="6" id="KW-0547">Nucleotide-binding</keyword>
<keyword evidence="8" id="KW-0067">ATP-binding</keyword>
<evidence type="ECO:0000256" key="3">
    <source>
        <dbReference type="ARBA" id="ARBA00012438"/>
    </source>
</evidence>
<keyword evidence="9 12" id="KW-1133">Transmembrane helix</keyword>
<dbReference type="GO" id="GO:0016020">
    <property type="term" value="C:membrane"/>
    <property type="evidence" value="ECO:0007669"/>
    <property type="project" value="UniProtKB-SubCell"/>
</dbReference>
<dbReference type="CDD" id="cd00130">
    <property type="entry name" value="PAS"/>
    <property type="match status" value="1"/>
</dbReference>
<feature type="transmembrane region" description="Helical" evidence="12">
    <location>
        <begin position="38"/>
        <end position="58"/>
    </location>
</feature>
<feature type="transmembrane region" description="Helical" evidence="12">
    <location>
        <begin position="6"/>
        <end position="26"/>
    </location>
</feature>
<dbReference type="EC" id="2.7.13.3" evidence="3"/>
<evidence type="ECO:0000256" key="11">
    <source>
        <dbReference type="ARBA" id="ARBA00023136"/>
    </source>
</evidence>
<feature type="transmembrane region" description="Helical" evidence="12">
    <location>
        <begin position="140"/>
        <end position="163"/>
    </location>
</feature>
<dbReference type="InterPro" id="IPR050351">
    <property type="entry name" value="BphY/WalK/GraS-like"/>
</dbReference>
<dbReference type="SUPFAM" id="SSF55785">
    <property type="entry name" value="PYP-like sensor domain (PAS domain)"/>
    <property type="match status" value="1"/>
</dbReference>
<evidence type="ECO:0000256" key="8">
    <source>
        <dbReference type="ARBA" id="ARBA00022840"/>
    </source>
</evidence>
<feature type="transmembrane region" description="Helical" evidence="12">
    <location>
        <begin position="99"/>
        <end position="120"/>
    </location>
</feature>
<dbReference type="Proteomes" id="UP000318864">
    <property type="component" value="Unassembled WGS sequence"/>
</dbReference>
<dbReference type="Pfam" id="PF16927">
    <property type="entry name" value="HisKA_7TM"/>
    <property type="match status" value="1"/>
</dbReference>
<evidence type="ECO:0000256" key="9">
    <source>
        <dbReference type="ARBA" id="ARBA00022989"/>
    </source>
</evidence>
<dbReference type="OrthoDB" id="237703at2157"/>
<dbReference type="GO" id="GO:0000156">
    <property type="term" value="F:phosphorelay response regulator activity"/>
    <property type="evidence" value="ECO:0007669"/>
    <property type="project" value="TreeGrafter"/>
</dbReference>
<evidence type="ECO:0000256" key="7">
    <source>
        <dbReference type="ARBA" id="ARBA00022777"/>
    </source>
</evidence>
<protein>
    <recommendedName>
        <fullName evidence="3">histidine kinase</fullName>
        <ecNumber evidence="3">2.7.13.3</ecNumber>
    </recommendedName>
</protein>
<evidence type="ECO:0000256" key="2">
    <source>
        <dbReference type="ARBA" id="ARBA00004141"/>
    </source>
</evidence>
<dbReference type="InterPro" id="IPR031621">
    <property type="entry name" value="HisKA_7TM"/>
</dbReference>
<evidence type="ECO:0000313" key="15">
    <source>
        <dbReference type="Proteomes" id="UP000318864"/>
    </source>
</evidence>
<keyword evidence="15" id="KW-1185">Reference proteome</keyword>
<dbReference type="PROSITE" id="PS50113">
    <property type="entry name" value="PAC"/>
    <property type="match status" value="1"/>
</dbReference>
<dbReference type="Gene3D" id="3.30.450.20">
    <property type="entry name" value="PAS domain"/>
    <property type="match status" value="1"/>
</dbReference>
<feature type="transmembrane region" description="Helical" evidence="12">
    <location>
        <begin position="175"/>
        <end position="195"/>
    </location>
</feature>
<dbReference type="PANTHER" id="PTHR42878:SF7">
    <property type="entry name" value="SENSOR HISTIDINE KINASE GLRK"/>
    <property type="match status" value="1"/>
</dbReference>
<keyword evidence="4" id="KW-0808">Transferase</keyword>
<dbReference type="InterPro" id="IPR000014">
    <property type="entry name" value="PAS"/>
</dbReference>
<accession>A0A4S3TLB9</accession>
<keyword evidence="10" id="KW-0902">Two-component regulatory system</keyword>
<keyword evidence="5 12" id="KW-0812">Transmembrane</keyword>
<evidence type="ECO:0000256" key="4">
    <source>
        <dbReference type="ARBA" id="ARBA00022679"/>
    </source>
</evidence>
<feature type="transmembrane region" description="Helical" evidence="12">
    <location>
        <begin position="64"/>
        <end position="87"/>
    </location>
</feature>
<evidence type="ECO:0000256" key="10">
    <source>
        <dbReference type="ARBA" id="ARBA00023012"/>
    </source>
</evidence>
<dbReference type="GO" id="GO:0004673">
    <property type="term" value="F:protein histidine kinase activity"/>
    <property type="evidence" value="ECO:0007669"/>
    <property type="project" value="UniProtKB-EC"/>
</dbReference>
<organism evidence="14 15">
    <name type="scientific">Salinadaptatus halalkaliphilus</name>
    <dbReference type="NCBI Taxonomy" id="2419781"/>
    <lineage>
        <taxon>Archaea</taxon>
        <taxon>Methanobacteriati</taxon>
        <taxon>Methanobacteriota</taxon>
        <taxon>Stenosarchaea group</taxon>
        <taxon>Halobacteria</taxon>
        <taxon>Halobacteriales</taxon>
        <taxon>Natrialbaceae</taxon>
        <taxon>Salinadaptatus</taxon>
    </lineage>
</organism>
<comment type="caution">
    <text evidence="14">The sequence shown here is derived from an EMBL/GenBank/DDBJ whole genome shotgun (WGS) entry which is preliminary data.</text>
</comment>
<dbReference type="InterPro" id="IPR036890">
    <property type="entry name" value="HATPase_C_sf"/>
</dbReference>
<dbReference type="InterPro" id="IPR035965">
    <property type="entry name" value="PAS-like_dom_sf"/>
</dbReference>
<keyword evidence="7" id="KW-0418">Kinase</keyword>
<dbReference type="EMBL" id="RBZW01000022">
    <property type="protein sequence ID" value="THE64949.1"/>
    <property type="molecule type" value="Genomic_DNA"/>
</dbReference>
<keyword evidence="11 12" id="KW-0472">Membrane</keyword>
<comment type="catalytic activity">
    <reaction evidence="1">
        <text>ATP + protein L-histidine = ADP + protein N-phospho-L-histidine.</text>
        <dbReference type="EC" id="2.7.13.3"/>
    </reaction>
</comment>
<dbReference type="PANTHER" id="PTHR42878">
    <property type="entry name" value="TWO-COMPONENT HISTIDINE KINASE"/>
    <property type="match status" value="1"/>
</dbReference>
<dbReference type="NCBIfam" id="TIGR00229">
    <property type="entry name" value="sensory_box"/>
    <property type="match status" value="1"/>
</dbReference>
<dbReference type="GO" id="GO:0005524">
    <property type="term" value="F:ATP binding"/>
    <property type="evidence" value="ECO:0007669"/>
    <property type="project" value="UniProtKB-KW"/>
</dbReference>
<feature type="domain" description="PAC" evidence="13">
    <location>
        <begin position="291"/>
        <end position="345"/>
    </location>
</feature>
<feature type="transmembrane region" description="Helical" evidence="12">
    <location>
        <begin position="201"/>
        <end position="219"/>
    </location>
</feature>
<proteinExistence type="predicted"/>
<evidence type="ECO:0000313" key="14">
    <source>
        <dbReference type="EMBL" id="THE64949.1"/>
    </source>
</evidence>
<name>A0A4S3TLB9_9EURY</name>
<evidence type="ECO:0000259" key="13">
    <source>
        <dbReference type="PROSITE" id="PS50113"/>
    </source>
</evidence>